<feature type="transmembrane region" description="Helical" evidence="1">
    <location>
        <begin position="121"/>
        <end position="142"/>
    </location>
</feature>
<evidence type="ECO:0000313" key="2">
    <source>
        <dbReference type="EMBL" id="RZS71853.1"/>
    </source>
</evidence>
<gene>
    <name evidence="2" type="ORF">EV199_3766</name>
</gene>
<proteinExistence type="predicted"/>
<dbReference type="Pfam" id="PF08570">
    <property type="entry name" value="DUF1761"/>
    <property type="match status" value="1"/>
</dbReference>
<dbReference type="Proteomes" id="UP000293874">
    <property type="component" value="Unassembled WGS sequence"/>
</dbReference>
<evidence type="ECO:0000256" key="1">
    <source>
        <dbReference type="SAM" id="Phobius"/>
    </source>
</evidence>
<dbReference type="InterPro" id="IPR013879">
    <property type="entry name" value="DUF1761"/>
</dbReference>
<feature type="transmembrane region" description="Helical" evidence="1">
    <location>
        <begin position="54"/>
        <end position="74"/>
    </location>
</feature>
<protein>
    <submittedName>
        <fullName evidence="2">Uncharacterized protein DUF1761</fullName>
    </submittedName>
</protein>
<dbReference type="RefSeq" id="WP_130542320.1">
    <property type="nucleotide sequence ID" value="NZ_CP042431.1"/>
</dbReference>
<organism evidence="2 3">
    <name type="scientific">Pseudobacter ginsenosidimutans</name>
    <dbReference type="NCBI Taxonomy" id="661488"/>
    <lineage>
        <taxon>Bacteria</taxon>
        <taxon>Pseudomonadati</taxon>
        <taxon>Bacteroidota</taxon>
        <taxon>Chitinophagia</taxon>
        <taxon>Chitinophagales</taxon>
        <taxon>Chitinophagaceae</taxon>
        <taxon>Pseudobacter</taxon>
    </lineage>
</organism>
<feature type="transmembrane region" description="Helical" evidence="1">
    <location>
        <begin position="94"/>
        <end position="114"/>
    </location>
</feature>
<dbReference type="AlphaFoldDB" id="A0A4Q7MXD5"/>
<keyword evidence="3" id="KW-1185">Reference proteome</keyword>
<keyword evidence="1" id="KW-0472">Membrane</keyword>
<accession>A0A4Q7MXD5</accession>
<comment type="caution">
    <text evidence="2">The sequence shown here is derived from an EMBL/GenBank/DDBJ whole genome shotgun (WGS) entry which is preliminary data.</text>
</comment>
<keyword evidence="1" id="KW-0812">Transmembrane</keyword>
<evidence type="ECO:0000313" key="3">
    <source>
        <dbReference type="Proteomes" id="UP000293874"/>
    </source>
</evidence>
<dbReference type="EMBL" id="SGXA01000002">
    <property type="protein sequence ID" value="RZS71853.1"/>
    <property type="molecule type" value="Genomic_DNA"/>
</dbReference>
<dbReference type="OrthoDB" id="333057at2"/>
<name>A0A4Q7MXD5_9BACT</name>
<sequence length="143" mass="15379">MEVHSVNWLAVLVAGISALVIGGIWYSPALFGRAWMKENDMTMEEVRKSNKGKIFGWSLLLSLVVASNLGMLLANPITKLEGDLQATGLIEGAIAGFFTGIGVFAFVAVIGLFEHKTFRHILINGGYCVLAALLMGAIIGAWR</sequence>
<reference evidence="2 3" key="1">
    <citation type="submission" date="2019-02" db="EMBL/GenBank/DDBJ databases">
        <title>Genomic Encyclopedia of Type Strains, Phase IV (KMG-IV): sequencing the most valuable type-strain genomes for metagenomic binning, comparative biology and taxonomic classification.</title>
        <authorList>
            <person name="Goeker M."/>
        </authorList>
    </citation>
    <scope>NUCLEOTIDE SEQUENCE [LARGE SCALE GENOMIC DNA]</scope>
    <source>
        <strain evidence="2 3">DSM 18116</strain>
    </source>
</reference>
<feature type="transmembrane region" description="Helical" evidence="1">
    <location>
        <begin position="6"/>
        <end position="33"/>
    </location>
</feature>
<keyword evidence="1" id="KW-1133">Transmembrane helix</keyword>